<name>A0A2G9S5U8_AQUCT</name>
<dbReference type="PANTHER" id="PTHR37283:SF1">
    <property type="entry name" value="PH DOMAIN-CONTAINING PROTEIN YHR131C"/>
    <property type="match status" value="1"/>
</dbReference>
<dbReference type="OrthoDB" id="5865767at2759"/>
<dbReference type="PROSITE" id="PS50003">
    <property type="entry name" value="PH_DOMAIN"/>
    <property type="match status" value="1"/>
</dbReference>
<dbReference type="EMBL" id="KV926626">
    <property type="protein sequence ID" value="PIO35507.1"/>
    <property type="molecule type" value="Genomic_DNA"/>
</dbReference>
<dbReference type="InterPro" id="IPR001605">
    <property type="entry name" value="PH_dom-spectrin-type"/>
</dbReference>
<sequence length="236" mass="26387">KATLADIVEQLQEKEASQKDPANRDSPARLPNGVEKLPERAPRPDRPRARDRPKPRRRPRPKDPNQAPGEARRSRSAPAQNNAPPPPPPTHTVQQEGYLFRKHELDGPSKKASNRSWVNLYCVLNKGDLGGYKDAKSQSSGATHGGEPLMNLHGASCEIANEYKKKKFVFKLRSTDGREFLFQAKDEEEMKNWITAITTCVSEHAEIAKWSQTLLTTSSTDEGNIKRESDRRSSAG</sequence>
<dbReference type="PANTHER" id="PTHR37283">
    <property type="entry name" value="PH DOMAIN-CONTAINING PROTEIN YHR131C"/>
    <property type="match status" value="1"/>
</dbReference>
<dbReference type="FunFam" id="2.30.29.30:FF:000024">
    <property type="entry name" value="Spectrin beta chain"/>
    <property type="match status" value="1"/>
</dbReference>
<accession>A0A2G9S5U8</accession>
<dbReference type="PRINTS" id="PR00683">
    <property type="entry name" value="SPECTRINPH"/>
</dbReference>
<gene>
    <name evidence="3" type="ORF">AB205_0091060</name>
</gene>
<evidence type="ECO:0000256" key="1">
    <source>
        <dbReference type="SAM" id="MobiDB-lite"/>
    </source>
</evidence>
<dbReference type="CDD" id="cd10571">
    <property type="entry name" value="PH_beta_spectrin"/>
    <property type="match status" value="1"/>
</dbReference>
<dbReference type="InterPro" id="IPR011993">
    <property type="entry name" value="PH-like_dom_sf"/>
</dbReference>
<dbReference type="Gene3D" id="2.30.29.30">
    <property type="entry name" value="Pleckstrin-homology domain (PH domain)/Phosphotyrosine-binding domain (PTB)"/>
    <property type="match status" value="1"/>
</dbReference>
<dbReference type="Pfam" id="PF15410">
    <property type="entry name" value="PH_9"/>
    <property type="match status" value="1"/>
</dbReference>
<evidence type="ECO:0000259" key="2">
    <source>
        <dbReference type="PROSITE" id="PS50003"/>
    </source>
</evidence>
<feature type="compositionally biased region" description="Basic and acidic residues" evidence="1">
    <location>
        <begin position="36"/>
        <end position="52"/>
    </location>
</feature>
<dbReference type="InterPro" id="IPR041681">
    <property type="entry name" value="PH_9"/>
</dbReference>
<feature type="domain" description="PH" evidence="2">
    <location>
        <begin position="92"/>
        <end position="202"/>
    </location>
</feature>
<feature type="non-terminal residue" evidence="3">
    <location>
        <position position="1"/>
    </location>
</feature>
<evidence type="ECO:0000313" key="4">
    <source>
        <dbReference type="Proteomes" id="UP000228934"/>
    </source>
</evidence>
<dbReference type="Proteomes" id="UP000228934">
    <property type="component" value="Unassembled WGS sequence"/>
</dbReference>
<feature type="region of interest" description="Disordered" evidence="1">
    <location>
        <begin position="1"/>
        <end position="93"/>
    </location>
</feature>
<feature type="region of interest" description="Disordered" evidence="1">
    <location>
        <begin position="217"/>
        <end position="236"/>
    </location>
</feature>
<feature type="compositionally biased region" description="Basic and acidic residues" evidence="1">
    <location>
        <begin position="11"/>
        <end position="27"/>
    </location>
</feature>
<dbReference type="SUPFAM" id="SSF50729">
    <property type="entry name" value="PH domain-like"/>
    <property type="match status" value="1"/>
</dbReference>
<organism evidence="3 4">
    <name type="scientific">Aquarana catesbeiana</name>
    <name type="common">American bullfrog</name>
    <name type="synonym">Rana catesbeiana</name>
    <dbReference type="NCBI Taxonomy" id="8400"/>
    <lineage>
        <taxon>Eukaryota</taxon>
        <taxon>Metazoa</taxon>
        <taxon>Chordata</taxon>
        <taxon>Craniata</taxon>
        <taxon>Vertebrata</taxon>
        <taxon>Euteleostomi</taxon>
        <taxon>Amphibia</taxon>
        <taxon>Batrachia</taxon>
        <taxon>Anura</taxon>
        <taxon>Neobatrachia</taxon>
        <taxon>Ranoidea</taxon>
        <taxon>Ranidae</taxon>
        <taxon>Aquarana</taxon>
    </lineage>
</organism>
<dbReference type="InterPro" id="IPR001849">
    <property type="entry name" value="PH_domain"/>
</dbReference>
<dbReference type="AlphaFoldDB" id="A0A2G9S5U8"/>
<dbReference type="SMART" id="SM00233">
    <property type="entry name" value="PH"/>
    <property type="match status" value="1"/>
</dbReference>
<dbReference type="GO" id="GO:0005543">
    <property type="term" value="F:phospholipid binding"/>
    <property type="evidence" value="ECO:0007669"/>
    <property type="project" value="InterPro"/>
</dbReference>
<evidence type="ECO:0000313" key="3">
    <source>
        <dbReference type="EMBL" id="PIO35507.1"/>
    </source>
</evidence>
<protein>
    <recommendedName>
        <fullName evidence="2">PH domain-containing protein</fullName>
    </recommendedName>
</protein>
<feature type="compositionally biased region" description="Basic and acidic residues" evidence="1">
    <location>
        <begin position="223"/>
        <end position="236"/>
    </location>
</feature>
<proteinExistence type="predicted"/>
<feature type="non-terminal residue" evidence="3">
    <location>
        <position position="236"/>
    </location>
</feature>
<reference evidence="4" key="1">
    <citation type="journal article" date="2017" name="Nat. Commun.">
        <title>The North American bullfrog draft genome provides insight into hormonal regulation of long noncoding RNA.</title>
        <authorList>
            <person name="Hammond S.A."/>
            <person name="Warren R.L."/>
            <person name="Vandervalk B.P."/>
            <person name="Kucuk E."/>
            <person name="Khan H."/>
            <person name="Gibb E.A."/>
            <person name="Pandoh P."/>
            <person name="Kirk H."/>
            <person name="Zhao Y."/>
            <person name="Jones M."/>
            <person name="Mungall A.J."/>
            <person name="Coope R."/>
            <person name="Pleasance S."/>
            <person name="Moore R.A."/>
            <person name="Holt R.A."/>
            <person name="Round J.M."/>
            <person name="Ohora S."/>
            <person name="Walle B.V."/>
            <person name="Veldhoen N."/>
            <person name="Helbing C.C."/>
            <person name="Birol I."/>
        </authorList>
    </citation>
    <scope>NUCLEOTIDE SEQUENCE [LARGE SCALE GENOMIC DNA]</scope>
</reference>
<keyword evidence="4" id="KW-1185">Reference proteome</keyword>